<keyword evidence="3" id="KW-1185">Reference proteome</keyword>
<evidence type="ECO:0008006" key="4">
    <source>
        <dbReference type="Google" id="ProtNLM"/>
    </source>
</evidence>
<feature type="transmembrane region" description="Helical" evidence="1">
    <location>
        <begin position="69"/>
        <end position="89"/>
    </location>
</feature>
<keyword evidence="1" id="KW-1133">Transmembrane helix</keyword>
<proteinExistence type="predicted"/>
<accession>A0A3N1D816</accession>
<dbReference type="Proteomes" id="UP000272400">
    <property type="component" value="Unassembled WGS sequence"/>
</dbReference>
<feature type="transmembrane region" description="Helical" evidence="1">
    <location>
        <begin position="37"/>
        <end position="57"/>
    </location>
</feature>
<evidence type="ECO:0000256" key="1">
    <source>
        <dbReference type="SAM" id="Phobius"/>
    </source>
</evidence>
<gene>
    <name evidence="2" type="ORF">EDD29_7377</name>
</gene>
<name>A0A3N1D816_9ACTN</name>
<organism evidence="2 3">
    <name type="scientific">Actinocorallia herbida</name>
    <dbReference type="NCBI Taxonomy" id="58109"/>
    <lineage>
        <taxon>Bacteria</taxon>
        <taxon>Bacillati</taxon>
        <taxon>Actinomycetota</taxon>
        <taxon>Actinomycetes</taxon>
        <taxon>Streptosporangiales</taxon>
        <taxon>Thermomonosporaceae</taxon>
        <taxon>Actinocorallia</taxon>
    </lineage>
</organism>
<dbReference type="EMBL" id="RJKE01000001">
    <property type="protein sequence ID" value="ROO89672.1"/>
    <property type="molecule type" value="Genomic_DNA"/>
</dbReference>
<keyword evidence="1" id="KW-0472">Membrane</keyword>
<protein>
    <recommendedName>
        <fullName evidence="4">PH (Pleckstrin Homology) domain-containing protein</fullName>
    </recommendedName>
</protein>
<evidence type="ECO:0000313" key="3">
    <source>
        <dbReference type="Proteomes" id="UP000272400"/>
    </source>
</evidence>
<sequence length="188" mass="19500">MGIDVKGTVSLGLWFARRKHGVPDGALPVPYASGGSALFYVVLFSIVVETIAVEALIRGLDLTATAGAVSLALHAWAVLAVLITAAAYVTRPHVVTDEYVRVRHGAFFDLRIPRAQITGASLTRVYDADDGVTVSAGVLGVAVASQTNVVLTLAAPVEVVRPLGGRARASTVRLYADDPAAALRALAG</sequence>
<comment type="caution">
    <text evidence="2">The sequence shown here is derived from an EMBL/GenBank/DDBJ whole genome shotgun (WGS) entry which is preliminary data.</text>
</comment>
<keyword evidence="1" id="KW-0812">Transmembrane</keyword>
<dbReference type="AlphaFoldDB" id="A0A3N1D816"/>
<reference evidence="2 3" key="1">
    <citation type="submission" date="2018-11" db="EMBL/GenBank/DDBJ databases">
        <title>Sequencing the genomes of 1000 actinobacteria strains.</title>
        <authorList>
            <person name="Klenk H.-P."/>
        </authorList>
    </citation>
    <scope>NUCLEOTIDE SEQUENCE [LARGE SCALE GENOMIC DNA]</scope>
    <source>
        <strain evidence="2 3">DSM 44254</strain>
    </source>
</reference>
<evidence type="ECO:0000313" key="2">
    <source>
        <dbReference type="EMBL" id="ROO89672.1"/>
    </source>
</evidence>